<dbReference type="Gene3D" id="3.30.1060.10">
    <property type="entry name" value="Peptide methionine sulphoxide reductase MsrA"/>
    <property type="match status" value="1"/>
</dbReference>
<evidence type="ECO:0000256" key="2">
    <source>
        <dbReference type="ARBA" id="ARBA00023268"/>
    </source>
</evidence>
<dbReference type="Pfam" id="PF01625">
    <property type="entry name" value="PMSR"/>
    <property type="match status" value="1"/>
</dbReference>
<dbReference type="InterPro" id="IPR002579">
    <property type="entry name" value="Met_Sox_Rdtase_MsrB_dom"/>
</dbReference>
<dbReference type="InterPro" id="IPR036249">
    <property type="entry name" value="Thioredoxin-like_sf"/>
</dbReference>
<evidence type="ECO:0000256" key="4">
    <source>
        <dbReference type="ARBA" id="ARBA00047806"/>
    </source>
</evidence>
<dbReference type="Proteomes" id="UP000034444">
    <property type="component" value="Chromosome"/>
</dbReference>
<evidence type="ECO:0000313" key="9">
    <source>
        <dbReference type="EMBL" id="AKF25982.1"/>
    </source>
</evidence>
<dbReference type="KEGG" id="slh:YH65_06285"/>
<comment type="function">
    <text evidence="3 7">Has an important function as a repair enzyme for proteins that have been inactivated by oxidation. Catalyzes the reversible oxidation-reduction of methionine sulfoxide in proteins to methionine.</text>
</comment>
<evidence type="ECO:0000259" key="8">
    <source>
        <dbReference type="PROSITE" id="PS51790"/>
    </source>
</evidence>
<dbReference type="AlphaFoldDB" id="A0A7U4M337"/>
<dbReference type="NCBIfam" id="TIGR00401">
    <property type="entry name" value="msrA"/>
    <property type="match status" value="1"/>
</dbReference>
<dbReference type="PANTHER" id="PTHR42799:SF2">
    <property type="entry name" value="MITOCHONDRIAL PEPTIDE METHIONINE SULFOXIDE REDUCTASE"/>
    <property type="match status" value="1"/>
</dbReference>
<protein>
    <recommendedName>
        <fullName evidence="7">Peptide methionine sulfoxide reductase MsrA</fullName>
        <shortName evidence="7">Protein-methionine-S-oxide reductase</shortName>
        <ecNumber evidence="7">1.8.4.11</ecNumber>
    </recommendedName>
    <alternativeName>
        <fullName evidence="7">Peptide-methionine (S)-S-oxide reductase</fullName>
        <shortName evidence="7">Peptide Met(O) reductase</shortName>
    </alternativeName>
</protein>
<keyword evidence="2" id="KW-0511">Multifunctional enzyme</keyword>
<dbReference type="PROSITE" id="PS51790">
    <property type="entry name" value="MSRB"/>
    <property type="match status" value="1"/>
</dbReference>
<reference evidence="10" key="2">
    <citation type="journal article" date="2017" name="Stand. Genomic Sci.">
        <title>Complete genome sequence of the sulfur-oxidizing chemolithoautotrophic Sulfurovum lithotrophicum 42BKTT.</title>
        <authorList>
            <person name="Jeon W."/>
            <person name="Priscilla L."/>
            <person name="Park G."/>
            <person name="Lee H."/>
            <person name="Lee N."/>
            <person name="Lee D."/>
            <person name="Kwon H."/>
            <person name="Ahn I."/>
            <person name="Lee C."/>
            <person name="Lee H."/>
            <person name="Ahn J."/>
        </authorList>
    </citation>
    <scope>NUCLEOTIDE SEQUENCE [LARGE SCALE GENOMIC DNA]</scope>
    <source>
        <strain evidence="10">ATCC BAA-797 / 42BKT</strain>
    </source>
</reference>
<gene>
    <name evidence="7" type="primary">msrA</name>
    <name evidence="9" type="ORF">YH65_06285</name>
</gene>
<evidence type="ECO:0000256" key="5">
    <source>
        <dbReference type="ARBA" id="ARBA00048488"/>
    </source>
</evidence>
<dbReference type="InterPro" id="IPR036509">
    <property type="entry name" value="Met_Sox_Rdtase_MsrA_sf"/>
</dbReference>
<accession>A0A7U4M337</accession>
<comment type="similarity">
    <text evidence="7">Belongs to the MsrA Met sulfoxide reductase family.</text>
</comment>
<evidence type="ECO:0000313" key="10">
    <source>
        <dbReference type="Proteomes" id="UP000034444"/>
    </source>
</evidence>
<comment type="catalytic activity">
    <reaction evidence="4 7">
        <text>L-methionyl-[protein] + [thioredoxin]-disulfide + H2O = L-methionyl-(S)-S-oxide-[protein] + [thioredoxin]-dithiol</text>
        <dbReference type="Rhea" id="RHEA:14217"/>
        <dbReference type="Rhea" id="RHEA-COMP:10698"/>
        <dbReference type="Rhea" id="RHEA-COMP:10700"/>
        <dbReference type="Rhea" id="RHEA-COMP:12313"/>
        <dbReference type="Rhea" id="RHEA-COMP:12315"/>
        <dbReference type="ChEBI" id="CHEBI:15377"/>
        <dbReference type="ChEBI" id="CHEBI:16044"/>
        <dbReference type="ChEBI" id="CHEBI:29950"/>
        <dbReference type="ChEBI" id="CHEBI:44120"/>
        <dbReference type="ChEBI" id="CHEBI:50058"/>
        <dbReference type="EC" id="1.8.4.11"/>
    </reaction>
</comment>
<dbReference type="GO" id="GO:0034599">
    <property type="term" value="P:cellular response to oxidative stress"/>
    <property type="evidence" value="ECO:0007669"/>
    <property type="project" value="TreeGrafter"/>
</dbReference>
<feature type="domain" description="MsrB" evidence="8">
    <location>
        <begin position="262"/>
        <end position="384"/>
    </location>
</feature>
<dbReference type="SUPFAM" id="SSF55068">
    <property type="entry name" value="Peptide methionine sulfoxide reductase"/>
    <property type="match status" value="1"/>
</dbReference>
<feature type="active site" evidence="7">
    <location>
        <position position="7"/>
    </location>
</feature>
<keyword evidence="10" id="KW-1185">Reference proteome</keyword>
<dbReference type="SUPFAM" id="SSF51316">
    <property type="entry name" value="Mss4-like"/>
    <property type="match status" value="1"/>
</dbReference>
<comment type="catalytic activity">
    <reaction evidence="6 7">
        <text>[thioredoxin]-disulfide + L-methionine + H2O = L-methionine (S)-S-oxide + [thioredoxin]-dithiol</text>
        <dbReference type="Rhea" id="RHEA:19993"/>
        <dbReference type="Rhea" id="RHEA-COMP:10698"/>
        <dbReference type="Rhea" id="RHEA-COMP:10700"/>
        <dbReference type="ChEBI" id="CHEBI:15377"/>
        <dbReference type="ChEBI" id="CHEBI:29950"/>
        <dbReference type="ChEBI" id="CHEBI:50058"/>
        <dbReference type="ChEBI" id="CHEBI:57844"/>
        <dbReference type="ChEBI" id="CHEBI:58772"/>
        <dbReference type="EC" id="1.8.4.11"/>
    </reaction>
</comment>
<dbReference type="GO" id="GO:0033743">
    <property type="term" value="F:peptide-methionine (R)-S-oxide reductase activity"/>
    <property type="evidence" value="ECO:0007669"/>
    <property type="project" value="UniProtKB-EC"/>
</dbReference>
<dbReference type="SUPFAM" id="SSF52833">
    <property type="entry name" value="Thioredoxin-like"/>
    <property type="match status" value="1"/>
</dbReference>
<evidence type="ECO:0000256" key="7">
    <source>
        <dbReference type="HAMAP-Rule" id="MF_01401"/>
    </source>
</evidence>
<dbReference type="EC" id="1.8.4.11" evidence="7"/>
<evidence type="ECO:0000256" key="6">
    <source>
        <dbReference type="ARBA" id="ARBA00048782"/>
    </source>
</evidence>
<evidence type="ECO:0000256" key="1">
    <source>
        <dbReference type="ARBA" id="ARBA00023002"/>
    </source>
</evidence>
<dbReference type="InterPro" id="IPR011057">
    <property type="entry name" value="Mss4-like_sf"/>
</dbReference>
<dbReference type="HAMAP" id="MF_01401">
    <property type="entry name" value="MsrA"/>
    <property type="match status" value="1"/>
</dbReference>
<sequence>MVFAAGCFWGVEKHFEHLDGVIKATSGYAGGNYENPTYREVLKRRNPKRGIINHAESVEVVYDDSKISTERLIKSFWELHNPTQPDGQGNDKGNNYRSALYYTNDAQKKIALATKEVYQKLLNKAGYGAITTEIKPLEKFYKAEEYHQNYLEKNPNGYCPNHATEVKFSNEKIMTDSISPLGGKEIVVIDAEHCRFCEKFKKNVTDHYKGTIPLRTVHQDQLKGFKLHTKIEGTPTVLFIIDGEEILSRVGYMNEKQFYKMVGKFKLGKDSKAFDVAFHKSTDNRFCKKYDEFKHTGDGVFRDKISGEILFDTRDRFNSGSGWLSFYKAVDGATIQKEDNAWGMHRVEIIAKKSGAHLGHVFNDAPDGRQRFCINATVLEFVPRDKIKK</sequence>
<dbReference type="EMBL" id="CP011308">
    <property type="protein sequence ID" value="AKF25982.1"/>
    <property type="molecule type" value="Genomic_DNA"/>
</dbReference>
<dbReference type="Gene3D" id="2.170.150.20">
    <property type="entry name" value="Peptide methionine sulfoxide reductase"/>
    <property type="match status" value="1"/>
</dbReference>
<keyword evidence="1 7" id="KW-0560">Oxidoreductase</keyword>
<name>A0A7U4M337_9BACT</name>
<comment type="catalytic activity">
    <reaction evidence="5">
        <text>L-methionyl-[protein] + [thioredoxin]-disulfide + H2O = L-methionyl-(R)-S-oxide-[protein] + [thioredoxin]-dithiol</text>
        <dbReference type="Rhea" id="RHEA:24164"/>
        <dbReference type="Rhea" id="RHEA-COMP:10698"/>
        <dbReference type="Rhea" id="RHEA-COMP:10700"/>
        <dbReference type="Rhea" id="RHEA-COMP:12313"/>
        <dbReference type="Rhea" id="RHEA-COMP:12314"/>
        <dbReference type="ChEBI" id="CHEBI:15377"/>
        <dbReference type="ChEBI" id="CHEBI:16044"/>
        <dbReference type="ChEBI" id="CHEBI:29950"/>
        <dbReference type="ChEBI" id="CHEBI:45764"/>
        <dbReference type="ChEBI" id="CHEBI:50058"/>
        <dbReference type="EC" id="1.8.4.12"/>
    </reaction>
</comment>
<dbReference type="Pfam" id="PF01641">
    <property type="entry name" value="SelR"/>
    <property type="match status" value="1"/>
</dbReference>
<dbReference type="PANTHER" id="PTHR42799">
    <property type="entry name" value="MITOCHONDRIAL PEPTIDE METHIONINE SULFOXIDE REDUCTASE"/>
    <property type="match status" value="1"/>
</dbReference>
<reference evidence="9 10" key="1">
    <citation type="submission" date="2015-04" db="EMBL/GenBank/DDBJ databases">
        <title>Complete genome sequence of Sulfurovum lithotrophicum ATCC BAA-797T.</title>
        <authorList>
            <person name="Ahn J."/>
            <person name="Park G."/>
            <person name="Jeon W."/>
            <person name="Jang Y."/>
            <person name="Jang M."/>
            <person name="Lee H."/>
            <person name="Lee H."/>
        </authorList>
    </citation>
    <scope>NUCLEOTIDE SEQUENCE [LARGE SCALE GENOMIC DNA]</scope>
    <source>
        <strain evidence="10">ATCC BAA-797 / 42BKT</strain>
    </source>
</reference>
<organism evidence="9 10">
    <name type="scientific">Sulfurovum lithotrophicum</name>
    <dbReference type="NCBI Taxonomy" id="206403"/>
    <lineage>
        <taxon>Bacteria</taxon>
        <taxon>Pseudomonadati</taxon>
        <taxon>Campylobacterota</taxon>
        <taxon>Epsilonproteobacteria</taxon>
        <taxon>Campylobacterales</taxon>
        <taxon>Sulfurovaceae</taxon>
        <taxon>Sulfurovum</taxon>
    </lineage>
</organism>
<dbReference type="Gene3D" id="3.40.30.10">
    <property type="entry name" value="Glutaredoxin"/>
    <property type="match status" value="1"/>
</dbReference>
<dbReference type="GO" id="GO:0008113">
    <property type="term" value="F:peptide-methionine (S)-S-oxide reductase activity"/>
    <property type="evidence" value="ECO:0007669"/>
    <property type="project" value="UniProtKB-UniRule"/>
</dbReference>
<dbReference type="InterPro" id="IPR050162">
    <property type="entry name" value="MsrA_MetSO_reductase"/>
</dbReference>
<evidence type="ECO:0000256" key="3">
    <source>
        <dbReference type="ARBA" id="ARBA00024679"/>
    </source>
</evidence>
<dbReference type="GO" id="GO:0005737">
    <property type="term" value="C:cytoplasm"/>
    <property type="evidence" value="ECO:0007669"/>
    <property type="project" value="TreeGrafter"/>
</dbReference>
<dbReference type="InterPro" id="IPR002569">
    <property type="entry name" value="Met_Sox_Rdtase_MsrA_dom"/>
</dbReference>
<proteinExistence type="inferred from homology"/>